<keyword evidence="5 14" id="KW-0808">Transferase</keyword>
<evidence type="ECO:0000256" key="8">
    <source>
        <dbReference type="ARBA" id="ARBA00022842"/>
    </source>
</evidence>
<keyword evidence="10 14" id="KW-0695">RNA-directed DNA polymerase</keyword>
<dbReference type="InterPro" id="IPR000477">
    <property type="entry name" value="RT_dom"/>
</dbReference>
<dbReference type="STRING" id="105785.A0A2J7RCG1"/>
<dbReference type="PANTHER" id="PTHR12066">
    <property type="entry name" value="TELOMERASE REVERSE TRANSCRIPTASE"/>
    <property type="match status" value="1"/>
</dbReference>
<evidence type="ECO:0000256" key="13">
    <source>
        <dbReference type="ARBA" id="ARBA00048173"/>
    </source>
</evidence>
<dbReference type="GO" id="GO:0042162">
    <property type="term" value="F:telomeric DNA binding"/>
    <property type="evidence" value="ECO:0007669"/>
    <property type="project" value="TreeGrafter"/>
</dbReference>
<dbReference type="GO" id="GO:0003720">
    <property type="term" value="F:telomerase activity"/>
    <property type="evidence" value="ECO:0007669"/>
    <property type="project" value="InterPro"/>
</dbReference>
<comment type="function">
    <text evidence="14">Telomerase is a ribonucleoprotein enzyme essential for the replication of chromosome termini in most eukaryotes. It elongates telomeres. It is a reverse transcriptase that adds simple sequence repeats to chromosome ends by copying a template sequence within the RNA component of the enzyme.</text>
</comment>
<dbReference type="Gene3D" id="3.30.70.2630">
    <property type="match status" value="1"/>
</dbReference>
<gene>
    <name evidence="17" type="ORF">B7P43_G04003</name>
</gene>
<feature type="region of interest" description="Disordered" evidence="15">
    <location>
        <begin position="1"/>
        <end position="26"/>
    </location>
</feature>
<dbReference type="CDD" id="cd01648">
    <property type="entry name" value="TERT"/>
    <property type="match status" value="1"/>
</dbReference>
<evidence type="ECO:0000256" key="7">
    <source>
        <dbReference type="ARBA" id="ARBA00022723"/>
    </source>
</evidence>
<dbReference type="InterPro" id="IPR043502">
    <property type="entry name" value="DNA/RNA_pol_sf"/>
</dbReference>
<feature type="compositionally biased region" description="Basic residues" evidence="15">
    <location>
        <begin position="9"/>
        <end position="19"/>
    </location>
</feature>
<dbReference type="InterPro" id="IPR003545">
    <property type="entry name" value="Telomerase_RT"/>
</dbReference>
<dbReference type="SUPFAM" id="SSF56672">
    <property type="entry name" value="DNA/RNA polymerases"/>
    <property type="match status" value="1"/>
</dbReference>
<dbReference type="Pfam" id="PF21399">
    <property type="entry name" value="TERT_C"/>
    <property type="match status" value="1"/>
</dbReference>
<evidence type="ECO:0000256" key="11">
    <source>
        <dbReference type="ARBA" id="ARBA00023242"/>
    </source>
</evidence>
<dbReference type="AlphaFoldDB" id="A0A2J7RCG1"/>
<organism evidence="17 18">
    <name type="scientific">Cryptotermes secundus</name>
    <dbReference type="NCBI Taxonomy" id="105785"/>
    <lineage>
        <taxon>Eukaryota</taxon>
        <taxon>Metazoa</taxon>
        <taxon>Ecdysozoa</taxon>
        <taxon>Arthropoda</taxon>
        <taxon>Hexapoda</taxon>
        <taxon>Insecta</taxon>
        <taxon>Pterygota</taxon>
        <taxon>Neoptera</taxon>
        <taxon>Polyneoptera</taxon>
        <taxon>Dictyoptera</taxon>
        <taxon>Blattodea</taxon>
        <taxon>Blattoidea</taxon>
        <taxon>Termitoidae</taxon>
        <taxon>Kalotermitidae</taxon>
        <taxon>Cryptotermitinae</taxon>
        <taxon>Cryptotermes</taxon>
    </lineage>
</organism>
<dbReference type="InterPro" id="IPR049139">
    <property type="entry name" value="TERT_C"/>
</dbReference>
<evidence type="ECO:0000256" key="3">
    <source>
        <dbReference type="ARBA" id="ARBA00016182"/>
    </source>
</evidence>
<evidence type="ECO:0000256" key="10">
    <source>
        <dbReference type="ARBA" id="ARBA00022918"/>
    </source>
</evidence>
<evidence type="ECO:0000313" key="17">
    <source>
        <dbReference type="EMBL" id="PNF38521.1"/>
    </source>
</evidence>
<dbReference type="Gene3D" id="1.10.132.70">
    <property type="match status" value="1"/>
</dbReference>
<protein>
    <recommendedName>
        <fullName evidence="3 14">Telomerase reverse transcriptase</fullName>
        <ecNumber evidence="2 14">2.7.7.49</ecNumber>
    </recommendedName>
    <alternativeName>
        <fullName evidence="12 14">Telomerase catalytic subunit</fullName>
    </alternativeName>
</protein>
<keyword evidence="18" id="KW-1185">Reference proteome</keyword>
<keyword evidence="11 14" id="KW-0539">Nucleus</keyword>
<dbReference type="GO" id="GO:0007004">
    <property type="term" value="P:telomere maintenance via telomerase"/>
    <property type="evidence" value="ECO:0007669"/>
    <property type="project" value="TreeGrafter"/>
</dbReference>
<evidence type="ECO:0000256" key="5">
    <source>
        <dbReference type="ARBA" id="ARBA00022679"/>
    </source>
</evidence>
<comment type="subcellular location">
    <subcellularLocation>
        <location evidence="14">Nucleus</location>
    </subcellularLocation>
    <subcellularLocation>
        <location evidence="14">Chromosome</location>
        <location evidence="14">Telomere</location>
    </subcellularLocation>
</comment>
<dbReference type="EC" id="2.7.7.49" evidence="2 14"/>
<keyword evidence="6 14" id="KW-0548">Nucleotidyltransferase</keyword>
<evidence type="ECO:0000256" key="4">
    <source>
        <dbReference type="ARBA" id="ARBA00022454"/>
    </source>
</evidence>
<dbReference type="GO" id="GO:0070034">
    <property type="term" value="F:telomerase RNA binding"/>
    <property type="evidence" value="ECO:0007669"/>
    <property type="project" value="TreeGrafter"/>
</dbReference>
<dbReference type="PROSITE" id="PS50878">
    <property type="entry name" value="RT_POL"/>
    <property type="match status" value="1"/>
</dbReference>
<dbReference type="InParanoid" id="A0A2J7RCG1"/>
<comment type="caution">
    <text evidence="17">The sequence shown here is derived from an EMBL/GenBank/DDBJ whole genome shotgun (WGS) entry which is preliminary data.</text>
</comment>
<dbReference type="GO" id="GO:0000781">
    <property type="term" value="C:chromosome, telomeric region"/>
    <property type="evidence" value="ECO:0007669"/>
    <property type="project" value="UniProtKB-SubCell"/>
</dbReference>
<dbReference type="SMART" id="SM00975">
    <property type="entry name" value="Telomerase_RBD"/>
    <property type="match status" value="1"/>
</dbReference>
<evidence type="ECO:0000256" key="6">
    <source>
        <dbReference type="ARBA" id="ARBA00022695"/>
    </source>
</evidence>
<sequence length="761" mass="88884">MDEVDRQVRKTRRSQKKIKPNTSTDNRVGYKATKVFSNQRVLYGLATHEHWPSGHMLMKVPATQEGASVVLDHILLKDVGVNVSVPRRMKDNFSDLKILLLKLMKRHRRLSPYSYIFTHHLKRQSKNKTEHQQQQAMRIMQPLDQRLVSGFVTEVLRKVVPLGLLGCNHNARVFKRFCRKLVNSGKFQNFRLGSLVSDLKITHVPWLNSVTESALKMNIFAKVVVWLLEEFVFVLLKTQFYITEGLQQRNKLLFYRQRVQQKINDRALLELIRSKKLQPVDKEKAAALAKTDTFPGKGVLRFVPKKTGPRPIIRIRPNNSRTIEIALTFLTQVAALNPVSIKPTASDMLHKMWCTLFDRWNQNDRHKIYFVRTDILDAYGSMRHEKLCDILKRNISAGQTYTLKCFKFFTLKKEKSRYIYKQAFDHLPSAMPKNSILIDKESTTVCQIVGRDLLSFLCEMLQSYIVHRGNRQFLMTCGQPQGARLSSVLCDLYYSDVDRTQLREFQNDNDLLIRAVDDYLYVTTNLDRAVCFLEKMEKGFPEYGCYVNTKTLTNVPRECQPFCTEVTYCGYVMDTELLHITQDYARYKNQDIAHSMRLTEVKQPGKFLQKRMRLVSSLKLNALTLDELYNSREIVLSNIFHAALLQAFRFHSIVKNTFNRKNLNQRFLIQIVYESAGKIGDHVLRITNNYCRVSTVDFSTVCWIVYRAFYLRMSIVCSYYPDVLKATDWMLQCLSQRIKAEHYDEIRKLTLNMPDAFRTVK</sequence>
<dbReference type="Gene3D" id="1.10.357.90">
    <property type="match status" value="1"/>
</dbReference>
<reference evidence="17 18" key="1">
    <citation type="submission" date="2017-12" db="EMBL/GenBank/DDBJ databases">
        <title>Hemimetabolous genomes reveal molecular basis of termite eusociality.</title>
        <authorList>
            <person name="Harrison M.C."/>
            <person name="Jongepier E."/>
            <person name="Robertson H.M."/>
            <person name="Arning N."/>
            <person name="Bitard-Feildel T."/>
            <person name="Chao H."/>
            <person name="Childers C.P."/>
            <person name="Dinh H."/>
            <person name="Doddapaneni H."/>
            <person name="Dugan S."/>
            <person name="Gowin J."/>
            <person name="Greiner C."/>
            <person name="Han Y."/>
            <person name="Hu H."/>
            <person name="Hughes D.S.T."/>
            <person name="Huylmans A.-K."/>
            <person name="Kemena C."/>
            <person name="Kremer L.P.M."/>
            <person name="Lee S.L."/>
            <person name="Lopez-Ezquerra A."/>
            <person name="Mallet L."/>
            <person name="Monroy-Kuhn J.M."/>
            <person name="Moser A."/>
            <person name="Murali S.C."/>
            <person name="Muzny D.M."/>
            <person name="Otani S."/>
            <person name="Piulachs M.-D."/>
            <person name="Poelchau M."/>
            <person name="Qu J."/>
            <person name="Schaub F."/>
            <person name="Wada-Katsumata A."/>
            <person name="Worley K.C."/>
            <person name="Xie Q."/>
            <person name="Ylla G."/>
            <person name="Poulsen M."/>
            <person name="Gibbs R.A."/>
            <person name="Schal C."/>
            <person name="Richards S."/>
            <person name="Belles X."/>
            <person name="Korb J."/>
            <person name="Bornberg-Bauer E."/>
        </authorList>
    </citation>
    <scope>NUCLEOTIDE SEQUENCE [LARGE SCALE GENOMIC DNA]</scope>
    <source>
        <tissue evidence="17">Whole body</tissue>
    </source>
</reference>
<evidence type="ECO:0000256" key="14">
    <source>
        <dbReference type="RuleBase" id="RU365061"/>
    </source>
</evidence>
<evidence type="ECO:0000256" key="2">
    <source>
        <dbReference type="ARBA" id="ARBA00012493"/>
    </source>
</evidence>
<keyword evidence="9 14" id="KW-0779">Telomere</keyword>
<evidence type="ECO:0000256" key="12">
    <source>
        <dbReference type="ARBA" id="ARBA00032044"/>
    </source>
</evidence>
<keyword evidence="4 14" id="KW-0158">Chromosome</keyword>
<evidence type="ECO:0000259" key="16">
    <source>
        <dbReference type="PROSITE" id="PS50878"/>
    </source>
</evidence>
<evidence type="ECO:0000313" key="18">
    <source>
        <dbReference type="Proteomes" id="UP000235965"/>
    </source>
</evidence>
<evidence type="ECO:0000256" key="15">
    <source>
        <dbReference type="SAM" id="MobiDB-lite"/>
    </source>
</evidence>
<keyword evidence="8 14" id="KW-0460">Magnesium</keyword>
<dbReference type="InterPro" id="IPR021891">
    <property type="entry name" value="Telomerase_RBD"/>
</dbReference>
<dbReference type="GO" id="GO:0000333">
    <property type="term" value="C:telomerase catalytic core complex"/>
    <property type="evidence" value="ECO:0007669"/>
    <property type="project" value="TreeGrafter"/>
</dbReference>
<dbReference type="EMBL" id="NEVH01005885">
    <property type="protein sequence ID" value="PNF38521.1"/>
    <property type="molecule type" value="Genomic_DNA"/>
</dbReference>
<accession>A0A2J7RCG1</accession>
<dbReference type="GO" id="GO:0046872">
    <property type="term" value="F:metal ion binding"/>
    <property type="evidence" value="ECO:0007669"/>
    <property type="project" value="UniProtKB-KW"/>
</dbReference>
<feature type="domain" description="Reverse transcriptase" evidence="16">
    <location>
        <begin position="284"/>
        <end position="573"/>
    </location>
</feature>
<comment type="catalytic activity">
    <reaction evidence="13 14">
        <text>DNA(n) + a 2'-deoxyribonucleoside 5'-triphosphate = DNA(n+1) + diphosphate</text>
        <dbReference type="Rhea" id="RHEA:22508"/>
        <dbReference type="Rhea" id="RHEA-COMP:17339"/>
        <dbReference type="Rhea" id="RHEA-COMP:17340"/>
        <dbReference type="ChEBI" id="CHEBI:33019"/>
        <dbReference type="ChEBI" id="CHEBI:61560"/>
        <dbReference type="ChEBI" id="CHEBI:173112"/>
        <dbReference type="EC" id="2.7.7.49"/>
    </reaction>
</comment>
<dbReference type="Proteomes" id="UP000235965">
    <property type="component" value="Unassembled WGS sequence"/>
</dbReference>
<proteinExistence type="inferred from homology"/>
<dbReference type="PRINTS" id="PR01365">
    <property type="entry name" value="TELOMERASERT"/>
</dbReference>
<keyword evidence="7 14" id="KW-0479">Metal-binding</keyword>
<dbReference type="OrthoDB" id="289721at2759"/>
<evidence type="ECO:0000256" key="9">
    <source>
        <dbReference type="ARBA" id="ARBA00022895"/>
    </source>
</evidence>
<comment type="similarity">
    <text evidence="1 14">Belongs to the reverse transcriptase family. Telomerase subfamily.</text>
</comment>
<dbReference type="Pfam" id="PF12009">
    <property type="entry name" value="Telomerase_RBD"/>
    <property type="match status" value="1"/>
</dbReference>
<evidence type="ECO:0000256" key="1">
    <source>
        <dbReference type="ARBA" id="ARBA00008001"/>
    </source>
</evidence>
<dbReference type="PANTHER" id="PTHR12066:SF0">
    <property type="entry name" value="TELOMERASE REVERSE TRANSCRIPTASE"/>
    <property type="match status" value="1"/>
</dbReference>
<name>A0A2J7RCG1_9NEOP</name>